<dbReference type="PROSITE" id="PS00059">
    <property type="entry name" value="ADH_ZINC"/>
    <property type="match status" value="1"/>
</dbReference>
<dbReference type="Pfam" id="PF00107">
    <property type="entry name" value="ADH_zinc_N"/>
    <property type="match status" value="1"/>
</dbReference>
<evidence type="ECO:0000256" key="2">
    <source>
        <dbReference type="ARBA" id="ARBA00022833"/>
    </source>
</evidence>
<evidence type="ECO:0000256" key="3">
    <source>
        <dbReference type="ARBA" id="ARBA00023002"/>
    </source>
</evidence>
<dbReference type="InterPro" id="IPR002328">
    <property type="entry name" value="ADH_Zn_CS"/>
</dbReference>
<dbReference type="GO" id="GO:0008270">
    <property type="term" value="F:zinc ion binding"/>
    <property type="evidence" value="ECO:0007669"/>
    <property type="project" value="InterPro"/>
</dbReference>
<keyword evidence="1 4" id="KW-0479">Metal-binding</keyword>
<organism evidence="6 7">
    <name type="scientific">Mediterraneibacter butyricigenes</name>
    <dbReference type="NCBI Taxonomy" id="2316025"/>
    <lineage>
        <taxon>Bacteria</taxon>
        <taxon>Bacillati</taxon>
        <taxon>Bacillota</taxon>
        <taxon>Clostridia</taxon>
        <taxon>Lachnospirales</taxon>
        <taxon>Lachnospiraceae</taxon>
        <taxon>Mediterraneibacter</taxon>
    </lineage>
</organism>
<protein>
    <submittedName>
        <fullName evidence="6">Alcohol dehydrogenase</fullName>
    </submittedName>
</protein>
<dbReference type="CDD" id="cd08235">
    <property type="entry name" value="iditol_2_DH_like"/>
    <property type="match status" value="1"/>
</dbReference>
<dbReference type="InterPro" id="IPR050129">
    <property type="entry name" value="Zn_alcohol_dh"/>
</dbReference>
<evidence type="ECO:0000313" key="6">
    <source>
        <dbReference type="EMBL" id="GCA68249.1"/>
    </source>
</evidence>
<dbReference type="SUPFAM" id="SSF50129">
    <property type="entry name" value="GroES-like"/>
    <property type="match status" value="1"/>
</dbReference>
<name>A0A391PEH4_9FIRM</name>
<evidence type="ECO:0000256" key="4">
    <source>
        <dbReference type="RuleBase" id="RU361277"/>
    </source>
</evidence>
<sequence length="346" mass="37105">MKAAVYLEKDKIEVREVPKPEVDDDSVLVKVEACAVCGSDIRIFHHGNSRVKPPQTLGHEIAGVVVEAGKNVTRFKVGDRVAIGADVPCGECAFCEAGIGNNCQTNYAIGYQFAGGFAEYILLNKTVVNFGPVHILPDHVSFEEGALAEPLGCVLNAVELTGIKLGDTVVIIGAGPIGCMIIPIAYKCGASKVIVVQRSRPRMETAKQFGANVYICSSEEDPIQRVLEETNGLGADVIFTANPSPQTHAQALHMAKNRARINLFGGLPAGSTVEMDTNIIHYKELIMMGAHGAVPRHHQMAVDLIASGTIDMKPYISHTFPLNQIQDAFAAAEGHTGMRVVVKPQQ</sequence>
<dbReference type="AlphaFoldDB" id="A0A391PEH4"/>
<comment type="caution">
    <text evidence="6">The sequence shown here is derived from an EMBL/GenBank/DDBJ whole genome shotgun (WGS) entry which is preliminary data.</text>
</comment>
<dbReference type="InterPro" id="IPR011032">
    <property type="entry name" value="GroES-like_sf"/>
</dbReference>
<accession>A0A391PEH4</accession>
<proteinExistence type="inferred from homology"/>
<dbReference type="SUPFAM" id="SSF51735">
    <property type="entry name" value="NAD(P)-binding Rossmann-fold domains"/>
    <property type="match status" value="1"/>
</dbReference>
<dbReference type="EMBL" id="BHGK01000001">
    <property type="protein sequence ID" value="GCA68249.1"/>
    <property type="molecule type" value="Genomic_DNA"/>
</dbReference>
<dbReference type="InterPro" id="IPR013149">
    <property type="entry name" value="ADH-like_C"/>
</dbReference>
<evidence type="ECO:0000256" key="1">
    <source>
        <dbReference type="ARBA" id="ARBA00022723"/>
    </source>
</evidence>
<evidence type="ECO:0000313" key="7">
    <source>
        <dbReference type="Proteomes" id="UP000265643"/>
    </source>
</evidence>
<comment type="similarity">
    <text evidence="4">Belongs to the zinc-containing alcohol dehydrogenase family.</text>
</comment>
<dbReference type="RefSeq" id="WP_119299247.1">
    <property type="nucleotide sequence ID" value="NZ_BHGK01000001.1"/>
</dbReference>
<dbReference type="InterPro" id="IPR036291">
    <property type="entry name" value="NAD(P)-bd_dom_sf"/>
</dbReference>
<dbReference type="Proteomes" id="UP000265643">
    <property type="component" value="Unassembled WGS sequence"/>
</dbReference>
<dbReference type="Gene3D" id="3.90.180.10">
    <property type="entry name" value="Medium-chain alcohol dehydrogenases, catalytic domain"/>
    <property type="match status" value="1"/>
</dbReference>
<dbReference type="SMART" id="SM00829">
    <property type="entry name" value="PKS_ER"/>
    <property type="match status" value="1"/>
</dbReference>
<keyword evidence="3" id="KW-0560">Oxidoreductase</keyword>
<keyword evidence="7" id="KW-1185">Reference proteome</keyword>
<dbReference type="InterPro" id="IPR020843">
    <property type="entry name" value="ER"/>
</dbReference>
<dbReference type="PANTHER" id="PTHR43401:SF2">
    <property type="entry name" value="L-THREONINE 3-DEHYDROGENASE"/>
    <property type="match status" value="1"/>
</dbReference>
<dbReference type="Pfam" id="PF08240">
    <property type="entry name" value="ADH_N"/>
    <property type="match status" value="1"/>
</dbReference>
<reference evidence="7" key="1">
    <citation type="submission" date="2018-09" db="EMBL/GenBank/DDBJ databases">
        <title>Draft Genome Sequence of Mediterraneibacter sp. KCTC 15684.</title>
        <authorList>
            <person name="Kim J.S."/>
            <person name="Han K.I."/>
            <person name="Suh M.K."/>
            <person name="Lee K.C."/>
            <person name="Eom M.K."/>
            <person name="Lee J.H."/>
            <person name="Park S.H."/>
            <person name="Kang S.W."/>
            <person name="Park J.E."/>
            <person name="Oh B.S."/>
            <person name="Yu S.Y."/>
            <person name="Choi S.H."/>
            <person name="Lee D.H."/>
            <person name="Yoon H."/>
            <person name="Kim B."/>
            <person name="Yang S.J."/>
            <person name="Lee J.S."/>
        </authorList>
    </citation>
    <scope>NUCLEOTIDE SEQUENCE [LARGE SCALE GENOMIC DNA]</scope>
    <source>
        <strain evidence="7">KCTC 15684</strain>
    </source>
</reference>
<dbReference type="GO" id="GO:0016491">
    <property type="term" value="F:oxidoreductase activity"/>
    <property type="evidence" value="ECO:0007669"/>
    <property type="project" value="UniProtKB-KW"/>
</dbReference>
<dbReference type="InterPro" id="IPR013154">
    <property type="entry name" value="ADH-like_N"/>
</dbReference>
<feature type="domain" description="Enoyl reductase (ER)" evidence="5">
    <location>
        <begin position="9"/>
        <end position="342"/>
    </location>
</feature>
<gene>
    <name evidence="6" type="ORF">KGMB01110_26850</name>
</gene>
<keyword evidence="2 4" id="KW-0862">Zinc</keyword>
<evidence type="ECO:0000259" key="5">
    <source>
        <dbReference type="SMART" id="SM00829"/>
    </source>
</evidence>
<dbReference type="PANTHER" id="PTHR43401">
    <property type="entry name" value="L-THREONINE 3-DEHYDROGENASE"/>
    <property type="match status" value="1"/>
</dbReference>
<dbReference type="Gene3D" id="3.40.50.720">
    <property type="entry name" value="NAD(P)-binding Rossmann-like Domain"/>
    <property type="match status" value="1"/>
</dbReference>
<comment type="cofactor">
    <cofactor evidence="4">
        <name>Zn(2+)</name>
        <dbReference type="ChEBI" id="CHEBI:29105"/>
    </cofactor>
</comment>